<dbReference type="SUPFAM" id="SSF53756">
    <property type="entry name" value="UDP-Glycosyltransferase/glycogen phosphorylase"/>
    <property type="match status" value="1"/>
</dbReference>
<dbReference type="InterPro" id="IPR001173">
    <property type="entry name" value="Glyco_trans_2-like"/>
</dbReference>
<feature type="domain" description="Glycosyltransferase 2-like" evidence="1">
    <location>
        <begin position="8"/>
        <end position="127"/>
    </location>
</feature>
<evidence type="ECO:0000313" key="2">
    <source>
        <dbReference type="EMBL" id="BAQ01237.1"/>
    </source>
</evidence>
<dbReference type="RefSeq" id="WP_047662167.1">
    <property type="nucleotide sequence ID" value="NZ_AP021893.1"/>
</dbReference>
<dbReference type="CDD" id="cd00761">
    <property type="entry name" value="Glyco_tranf_GTA_type"/>
    <property type="match status" value="1"/>
</dbReference>
<dbReference type="Gene3D" id="3.40.50.2000">
    <property type="entry name" value="Glycogen Phosphorylase B"/>
    <property type="match status" value="1"/>
</dbReference>
<keyword evidence="2" id="KW-0808">Transferase</keyword>
<evidence type="ECO:0000259" key="1">
    <source>
        <dbReference type="Pfam" id="PF00535"/>
    </source>
</evidence>
<dbReference type="AlphaFoldDB" id="A0A0B1A619"/>
<dbReference type="Gene3D" id="3.90.550.10">
    <property type="entry name" value="Spore Coat Polysaccharide Biosynthesis Protein SpsA, Chain A"/>
    <property type="match status" value="1"/>
</dbReference>
<name>A0A0B1A619_ECOLX</name>
<dbReference type="EMBL" id="AB812032">
    <property type="protein sequence ID" value="BAQ01237.1"/>
    <property type="molecule type" value="Genomic_DNA"/>
</dbReference>
<accession>A0A0B1A619</accession>
<proteinExistence type="predicted"/>
<dbReference type="GO" id="GO:0016740">
    <property type="term" value="F:transferase activity"/>
    <property type="evidence" value="ECO:0007669"/>
    <property type="project" value="UniProtKB-KW"/>
</dbReference>
<organism evidence="2">
    <name type="scientific">Escherichia coli</name>
    <dbReference type="NCBI Taxonomy" id="562"/>
    <lineage>
        <taxon>Bacteria</taxon>
        <taxon>Pseudomonadati</taxon>
        <taxon>Pseudomonadota</taxon>
        <taxon>Gammaproteobacteria</taxon>
        <taxon>Enterobacterales</taxon>
        <taxon>Enterobacteriaceae</taxon>
        <taxon>Escherichia</taxon>
    </lineage>
</organism>
<reference evidence="2" key="1">
    <citation type="journal article" date="2014" name="DNA Res.">
        <title>A complete view of the genetic diversity of the Escherichia coli O-antigen biosynthesis gene cluster.</title>
        <authorList>
            <person name="Iguchi A."/>
            <person name="Iyoda S."/>
            <person name="Kikuchi T."/>
            <person name="Ogura Y."/>
            <person name="Katsura K."/>
            <person name="Ohnishi M."/>
            <person name="Hayashi T."/>
            <person name="Thomson N.R."/>
        </authorList>
    </citation>
    <scope>NUCLEOTIDE SEQUENCE</scope>
    <source>
        <strain evidence="2">E71</strain>
    </source>
</reference>
<dbReference type="SUPFAM" id="SSF53448">
    <property type="entry name" value="Nucleotide-diphospho-sugar transferases"/>
    <property type="match status" value="1"/>
</dbReference>
<sequence length="648" mass="75200">MLTLAFSTIQDNLNDLLDYTCGLTLPDEVEIIIINQNFQIDNDHKEKNMLHTAYENINIYTYYEKGISLSRNRAIERCKTKYIWFLDDDVRIIEEKLNKLVIKLKSCIDCAYIVKIGSLEDSSLFYKNYKKRKIGIVNDKKELLRISSIEIICSMNVIIKNNLTFDTTLGLGTFYPCCEENKFIIEYYKYAVVEFLELTPVLHTTKREHRLSIGEGHYRSRGTIAKEFNFLVRIALVLRWSLRENNNVSFQKRITYLWQGIQAQKKTHIISPYESPAEGRGTRNIVLAKLIGKNCIFLCTRFSHGRKKILPIEQFQKVEGLNIRFISTISYKTNLSARRLIAHWFTATSTSIYLIVNTRKNDIVLVSSIPPEVILLVSIIQLIKKYQIVVDVRDIWPEAFPLAGMKGRIFSVYCKSLYKITFLLQNKKFIYVAPCFRKWISEYVPKNKVLDEYFGFLGFDENRWRSVQTKSIDWLDTEKIKLIYIGYLESQFDITDIIKYVRDSKKYELTIVGHGAKNEYYKDIASNSTSIHFKGLLPSDEVVNVMSDSHIGVLPITRTAQMPNKLFDYVGGCIPILSIGASDSSEFVKENDIGWNSDWGTNNIAQVLDNLTRNDILSKYNNLYKIASLYSKEHSYQNLVKFIMSDNK</sequence>
<dbReference type="InterPro" id="IPR029044">
    <property type="entry name" value="Nucleotide-diphossugar_trans"/>
</dbReference>
<protein>
    <submittedName>
        <fullName evidence="2">Putative glycosyltransferase</fullName>
    </submittedName>
</protein>
<dbReference type="Pfam" id="PF00535">
    <property type="entry name" value="Glycos_transf_2"/>
    <property type="match status" value="1"/>
</dbReference>